<evidence type="ECO:0000256" key="1">
    <source>
        <dbReference type="ARBA" id="ARBA00007734"/>
    </source>
</evidence>
<evidence type="ECO:0000313" key="6">
    <source>
        <dbReference type="Proteomes" id="UP001321492"/>
    </source>
</evidence>
<accession>A0ABT7AED9</accession>
<dbReference type="InterPro" id="IPR023346">
    <property type="entry name" value="Lysozyme-like_dom_sf"/>
</dbReference>
<organism evidence="5 6">
    <name type="scientific">Chelatococcus albus</name>
    <dbReference type="NCBI Taxonomy" id="3047466"/>
    <lineage>
        <taxon>Bacteria</taxon>
        <taxon>Pseudomonadati</taxon>
        <taxon>Pseudomonadota</taxon>
        <taxon>Alphaproteobacteria</taxon>
        <taxon>Hyphomicrobiales</taxon>
        <taxon>Chelatococcaceae</taxon>
        <taxon>Chelatococcus</taxon>
    </lineage>
</organism>
<evidence type="ECO:0000313" key="5">
    <source>
        <dbReference type="EMBL" id="MDJ1157465.1"/>
    </source>
</evidence>
<keyword evidence="6" id="KW-1185">Reference proteome</keyword>
<dbReference type="PROSITE" id="PS51257">
    <property type="entry name" value="PROKAR_LIPOPROTEIN"/>
    <property type="match status" value="1"/>
</dbReference>
<feature type="domain" description="Transglycosylase SLT" evidence="4">
    <location>
        <begin position="40"/>
        <end position="138"/>
    </location>
</feature>
<evidence type="ECO:0000256" key="2">
    <source>
        <dbReference type="ARBA" id="ARBA00009387"/>
    </source>
</evidence>
<comment type="similarity">
    <text evidence="1">Belongs to the transglycosylase Slt family.</text>
</comment>
<dbReference type="Gene3D" id="1.10.530.10">
    <property type="match status" value="1"/>
</dbReference>
<feature type="chain" id="PRO_5045565203" evidence="3">
    <location>
        <begin position="21"/>
        <end position="215"/>
    </location>
</feature>
<evidence type="ECO:0000256" key="3">
    <source>
        <dbReference type="SAM" id="SignalP"/>
    </source>
</evidence>
<dbReference type="SUPFAM" id="SSF53955">
    <property type="entry name" value="Lysozyme-like"/>
    <property type="match status" value="1"/>
</dbReference>
<comment type="similarity">
    <text evidence="2">Belongs to the virb1 family.</text>
</comment>
<dbReference type="EMBL" id="JASJEV010000002">
    <property type="protein sequence ID" value="MDJ1157465.1"/>
    <property type="molecule type" value="Genomic_DNA"/>
</dbReference>
<dbReference type="Proteomes" id="UP001321492">
    <property type="component" value="Unassembled WGS sequence"/>
</dbReference>
<dbReference type="PANTHER" id="PTHR37423">
    <property type="entry name" value="SOLUBLE LYTIC MUREIN TRANSGLYCOSYLASE-RELATED"/>
    <property type="match status" value="1"/>
</dbReference>
<gene>
    <name evidence="5" type="ORF">QNA08_04325</name>
</gene>
<keyword evidence="3" id="KW-0732">Signal</keyword>
<evidence type="ECO:0000259" key="4">
    <source>
        <dbReference type="Pfam" id="PF01464"/>
    </source>
</evidence>
<proteinExistence type="inferred from homology"/>
<dbReference type="Pfam" id="PF01464">
    <property type="entry name" value="SLT"/>
    <property type="match status" value="1"/>
</dbReference>
<dbReference type="InterPro" id="IPR008258">
    <property type="entry name" value="Transglycosylase_SLT_dom_1"/>
</dbReference>
<reference evidence="5 6" key="1">
    <citation type="submission" date="2023-05" db="EMBL/GenBank/DDBJ databases">
        <title>Chelatococcus sp. nov., a moderately thermophilic bacterium isolated from hot spring microbial mat.</title>
        <authorList>
            <person name="Hu C.-J."/>
            <person name="Li W.-J."/>
        </authorList>
    </citation>
    <scope>NUCLEOTIDE SEQUENCE [LARGE SCALE GENOMIC DNA]</scope>
    <source>
        <strain evidence="5 6">SYSU G07232</strain>
    </source>
</reference>
<protein>
    <submittedName>
        <fullName evidence="5">Transglycosylase SLT domain-containing protein</fullName>
    </submittedName>
</protein>
<feature type="signal peptide" evidence="3">
    <location>
        <begin position="1"/>
        <end position="20"/>
    </location>
</feature>
<sequence>MSARALSLAFPVAAACFAAAESMAQTSSWGEDRLGFRIMVREEALRAGLPAEIADAVTEVESAYRPEAVGPAGEIGLMQVMPPTARLLGFTGTPAELAEPATNIRLGVTYLVQAWHLAGQDLCTALMKYRAGHAETRFSPRSVDYCLRVRAVLLGQGYPVAGDVPAVNLAAAAGPATGRRVAGRRGTGRYNWALADARMRAIAGRITSASLAITQ</sequence>
<comment type="caution">
    <text evidence="5">The sequence shown here is derived from an EMBL/GenBank/DDBJ whole genome shotgun (WGS) entry which is preliminary data.</text>
</comment>
<name>A0ABT7AED9_9HYPH</name>
<dbReference type="RefSeq" id="WP_283739455.1">
    <property type="nucleotide sequence ID" value="NZ_JASJEV010000002.1"/>
</dbReference>
<dbReference type="PANTHER" id="PTHR37423:SF2">
    <property type="entry name" value="MEMBRANE-BOUND LYTIC MUREIN TRANSGLYCOSYLASE C"/>
    <property type="match status" value="1"/>
</dbReference>